<dbReference type="OrthoDB" id="1263307at2759"/>
<keyword evidence="1" id="KW-1133">Transmembrane helix</keyword>
<dbReference type="AlphaFoldDB" id="W9CE75"/>
<reference evidence="2 3" key="1">
    <citation type="journal article" date="2014" name="Genome Announc.">
        <title>Draft genome sequence of Sclerotinia borealis, a psychrophilic plant pathogenic fungus.</title>
        <authorList>
            <person name="Mardanov A.V."/>
            <person name="Beletsky A.V."/>
            <person name="Kadnikov V.V."/>
            <person name="Ignatov A.N."/>
            <person name="Ravin N.V."/>
        </authorList>
    </citation>
    <scope>NUCLEOTIDE SEQUENCE [LARGE SCALE GENOMIC DNA]</scope>
    <source>
        <strain evidence="3">F-4157</strain>
    </source>
</reference>
<keyword evidence="1" id="KW-0472">Membrane</keyword>
<organism evidence="2 3">
    <name type="scientific">Sclerotinia borealis (strain F-4128)</name>
    <dbReference type="NCBI Taxonomy" id="1432307"/>
    <lineage>
        <taxon>Eukaryota</taxon>
        <taxon>Fungi</taxon>
        <taxon>Dikarya</taxon>
        <taxon>Ascomycota</taxon>
        <taxon>Pezizomycotina</taxon>
        <taxon>Leotiomycetes</taxon>
        <taxon>Helotiales</taxon>
        <taxon>Sclerotiniaceae</taxon>
        <taxon>Sclerotinia</taxon>
    </lineage>
</organism>
<accession>W9CE75</accession>
<dbReference type="PANTHER" id="PTHR37017">
    <property type="entry name" value="AB HYDROLASE-1 DOMAIN-CONTAINING PROTEIN-RELATED"/>
    <property type="match status" value="1"/>
</dbReference>
<name>W9CE75_SCLBF</name>
<proteinExistence type="predicted"/>
<comment type="caution">
    <text evidence="2">The sequence shown here is derived from an EMBL/GenBank/DDBJ whole genome shotgun (WGS) entry which is preliminary data.</text>
</comment>
<dbReference type="InterPro" id="IPR029058">
    <property type="entry name" value="AB_hydrolase_fold"/>
</dbReference>
<dbReference type="STRING" id="1432307.W9CE75"/>
<keyword evidence="1" id="KW-0812">Transmembrane</keyword>
<dbReference type="EMBL" id="AYSA01000211">
    <property type="protein sequence ID" value="ESZ95067.1"/>
    <property type="molecule type" value="Genomic_DNA"/>
</dbReference>
<gene>
    <name evidence="2" type="ORF">SBOR_4522</name>
</gene>
<keyword evidence="3" id="KW-1185">Reference proteome</keyword>
<evidence type="ECO:0000313" key="2">
    <source>
        <dbReference type="EMBL" id="ESZ95067.1"/>
    </source>
</evidence>
<dbReference type="Gene3D" id="3.40.50.1820">
    <property type="entry name" value="alpha/beta hydrolase"/>
    <property type="match status" value="1"/>
</dbReference>
<dbReference type="InterPro" id="IPR052897">
    <property type="entry name" value="Sec-Metab_Biosynth_Hydrolase"/>
</dbReference>
<protein>
    <submittedName>
        <fullName evidence="2">Uncharacterized protein</fullName>
    </submittedName>
</protein>
<evidence type="ECO:0000313" key="3">
    <source>
        <dbReference type="Proteomes" id="UP000019487"/>
    </source>
</evidence>
<dbReference type="HOGENOM" id="CLU_1283932_0_0_1"/>
<dbReference type="PANTHER" id="PTHR37017:SF11">
    <property type="entry name" value="ESTERASE_LIPASE_THIOESTERASE DOMAIN-CONTAINING PROTEIN"/>
    <property type="match status" value="1"/>
</dbReference>
<feature type="transmembrane region" description="Helical" evidence="1">
    <location>
        <begin position="72"/>
        <end position="91"/>
    </location>
</feature>
<evidence type="ECO:0000256" key="1">
    <source>
        <dbReference type="SAM" id="Phobius"/>
    </source>
</evidence>
<sequence>MWQCQRNLTRPTGTNISLRTNLRSKRLYSVLSKRAFRQATPLNQTVGIHASGFTATSSAIPELQAKHRKERGLSGGIIGIFYACGFLIPVGESVHSFFQPKDGSPPVFPPYCKFHKHGMHGVASVVEGAKYFFNGLDETRAKHYESTLTASAVFRTVLHNDAYSALPSTYLVTEQDLALPAAYQEGMIALQNSRPDVNIGMGEMSKWSLTAFDLD</sequence>
<dbReference type="Proteomes" id="UP000019487">
    <property type="component" value="Unassembled WGS sequence"/>
</dbReference>